<dbReference type="EMBL" id="CP081674">
    <property type="protein sequence ID" value="QZH69472.1"/>
    <property type="molecule type" value="Genomic_DNA"/>
</dbReference>
<protein>
    <submittedName>
        <fullName evidence="1">AAA family ATPase</fullName>
    </submittedName>
</protein>
<keyword evidence="2" id="KW-1185">Reference proteome</keyword>
<name>A0ACD1FRB9_MYCFR</name>
<evidence type="ECO:0000313" key="2">
    <source>
        <dbReference type="Proteomes" id="UP000825598"/>
    </source>
</evidence>
<geneLocation type="plasmid" evidence="1 2">
    <name>unnamed1</name>
</geneLocation>
<reference evidence="1" key="1">
    <citation type="submission" date="2021-07" db="EMBL/GenBank/DDBJ databases">
        <title>Complete Genome Sequences of Mycobacterium farcinogenes Isolated from Clinical Specimens from Patients in Thailand.</title>
        <authorList>
            <person name="Sodsai P."/>
        </authorList>
    </citation>
    <scope>NUCLEOTIDE SEQUENCE</scope>
    <source>
        <strain evidence="1">BKK/CU-MFGFA-001</strain>
    </source>
</reference>
<gene>
    <name evidence="1" type="ORF">K6L26_30540</name>
</gene>
<keyword evidence="1" id="KW-0614">Plasmid</keyword>
<accession>A0ACD1FRB9</accession>
<proteinExistence type="predicted"/>
<dbReference type="Proteomes" id="UP000825598">
    <property type="component" value="Plasmid unnamed1"/>
</dbReference>
<organism evidence="1 2">
    <name type="scientific">Mycolicibacterium farcinogenes</name>
    <name type="common">Mycobacterium farcinogenes</name>
    <dbReference type="NCBI Taxonomy" id="1802"/>
    <lineage>
        <taxon>Bacteria</taxon>
        <taxon>Bacillati</taxon>
        <taxon>Actinomycetota</taxon>
        <taxon>Actinomycetes</taxon>
        <taxon>Mycobacteriales</taxon>
        <taxon>Mycobacteriaceae</taxon>
        <taxon>Mycolicibacterium</taxon>
    </lineage>
</organism>
<sequence length="495" mass="52693">MSERDIFEQMGASTPSDGTSHTSNYPPPQHNQQEFGDAAHRRQAPPPPVNSAPPNHVPSGPDAPASVPPRSGEPTPSEPAGHSPDTAARYDDLTQEITPQQLREARDYAAQQRQTPAAPFPPQPPQIPGQPWRAAPPGSQRRDQPFSQQNPYQGGPRDGGLGFISAAGSGELLGDQVRATDLVAVKKIPSSRGWRKWLYKVTFGAVNTGESPDEQRVRAMREQIAAPMGGTLRIAVIGGKGGAGKTSAAVAIGSEIAVHRAHEHVIAVDADPAQGANLAVRIDRAAPSSYAEIIAAQNIVRYSDMRARVGHNAAGLDVLASPYHRGAASQAGGVTAEGYQRALTKLENFYNVVVTDCGVDIGHPVMDGVLSSANAVVMVASAVPDGAEGAAKQIDWLSHHPRHRKLLDRMVLIVNHIRPASSGSDRKSTASLVEIIQERFGRWIPPERIFVVPYDGHIATAGVVELDELQPLTRRRILEVTAAIASGFTTVAEAS</sequence>
<evidence type="ECO:0000313" key="1">
    <source>
        <dbReference type="EMBL" id="QZH69472.1"/>
    </source>
</evidence>